<feature type="compositionally biased region" description="Polar residues" evidence="7">
    <location>
        <begin position="34"/>
        <end position="44"/>
    </location>
</feature>
<dbReference type="InterPro" id="IPR001471">
    <property type="entry name" value="AP2/ERF_dom"/>
</dbReference>
<dbReference type="AlphaFoldDB" id="A0A2I0BGL3"/>
<dbReference type="PROSITE" id="PS51032">
    <property type="entry name" value="AP2_ERF"/>
    <property type="match status" value="1"/>
</dbReference>
<evidence type="ECO:0000259" key="8">
    <source>
        <dbReference type="PROSITE" id="PS51032"/>
    </source>
</evidence>
<keyword evidence="5" id="KW-0539">Nucleus</keyword>
<organism evidence="9 10">
    <name type="scientific">Apostasia shenzhenica</name>
    <dbReference type="NCBI Taxonomy" id="1088818"/>
    <lineage>
        <taxon>Eukaryota</taxon>
        <taxon>Viridiplantae</taxon>
        <taxon>Streptophyta</taxon>
        <taxon>Embryophyta</taxon>
        <taxon>Tracheophyta</taxon>
        <taxon>Spermatophyta</taxon>
        <taxon>Magnoliopsida</taxon>
        <taxon>Liliopsida</taxon>
        <taxon>Asparagales</taxon>
        <taxon>Orchidaceae</taxon>
        <taxon>Apostasioideae</taxon>
        <taxon>Apostasia</taxon>
    </lineage>
</organism>
<keyword evidence="10" id="KW-1185">Reference proteome</keyword>
<feature type="domain" description="AP2/ERF" evidence="8">
    <location>
        <begin position="155"/>
        <end position="211"/>
    </location>
</feature>
<dbReference type="Gene3D" id="3.30.730.10">
    <property type="entry name" value="AP2/ERF domain"/>
    <property type="match status" value="1"/>
</dbReference>
<evidence type="ECO:0000313" key="10">
    <source>
        <dbReference type="Proteomes" id="UP000236161"/>
    </source>
</evidence>
<accession>A0A2I0BGL3</accession>
<dbReference type="GO" id="GO:0005634">
    <property type="term" value="C:nucleus"/>
    <property type="evidence" value="ECO:0007669"/>
    <property type="project" value="UniProtKB-SubCell"/>
</dbReference>
<dbReference type="PANTHER" id="PTHR32467">
    <property type="entry name" value="AP2-LIKE ETHYLENE-RESPONSIVE TRANSCRIPTION FACTOR"/>
    <property type="match status" value="1"/>
</dbReference>
<sequence length="464" mass="51180">MLDFNLLSSDESSPTPEKPLPEGSGGGRMDDSGTSKSSVLNADESSLVCDENSSTLPAFRFDVLKDGAEGEEEVDMERDDNGEAPETCFVTLELFPPAHPTVTVKPSSSSRPVYLDFGFCQADSPDITEFRFLHPQPQQPVVKKNRRGPRSRSSQYRGVTFYRRTGRWESHIWDCGKQVYLGGFDTAHAAARAYDRAAIKFRGVEADINFNAVDYEEDLKQMKNLTKEEVVQLLRRESNGFSRGGSNYKGATLHKCGQWETRMGQLFGKKYKAYDKAVIKGYAMEAVANFEPSVYEGNLPSPASGLGNNPSICEIDLGLRISQPSDHGQKRIDNPRGIQFHYGSYGAFDVQKLENDHRSSIPIIQNHPLVAACDRSQAWNNAFQGPFTTSEGQTMNSKARAGPPAPPSWSWQIDHTPTAQPFSYAAASSGFSTATVTATPPPLVGSHHHPLLPMPSSHHQFIRS</sequence>
<name>A0A2I0BGL3_9ASPA</name>
<dbReference type="InterPro" id="IPR016177">
    <property type="entry name" value="DNA-bd_dom_sf"/>
</dbReference>
<evidence type="ECO:0000256" key="4">
    <source>
        <dbReference type="ARBA" id="ARBA00023163"/>
    </source>
</evidence>
<gene>
    <name evidence="9" type="primary">RAP2-7</name>
    <name evidence="9" type="ORF">AXF42_Ash003586</name>
</gene>
<dbReference type="OrthoDB" id="207175at2759"/>
<evidence type="ECO:0000256" key="2">
    <source>
        <dbReference type="ARBA" id="ARBA00023015"/>
    </source>
</evidence>
<evidence type="ECO:0000313" key="9">
    <source>
        <dbReference type="EMBL" id="PKA66929.1"/>
    </source>
</evidence>
<dbReference type="Proteomes" id="UP000236161">
    <property type="component" value="Unassembled WGS sequence"/>
</dbReference>
<comment type="subcellular location">
    <subcellularLocation>
        <location evidence="1">Nucleus</location>
    </subcellularLocation>
</comment>
<keyword evidence="2" id="KW-0805">Transcription regulation</keyword>
<feature type="compositionally biased region" description="Polar residues" evidence="7">
    <location>
        <begin position="388"/>
        <end position="397"/>
    </location>
</feature>
<feature type="region of interest" description="Disordered" evidence="7">
    <location>
        <begin position="1"/>
        <end position="50"/>
    </location>
</feature>
<keyword evidence="4" id="KW-0804">Transcription</keyword>
<dbReference type="Pfam" id="PF00847">
    <property type="entry name" value="AP2"/>
    <property type="match status" value="1"/>
</dbReference>
<dbReference type="SMART" id="SM00380">
    <property type="entry name" value="AP2"/>
    <property type="match status" value="2"/>
</dbReference>
<evidence type="ECO:0000256" key="5">
    <source>
        <dbReference type="ARBA" id="ARBA00023242"/>
    </source>
</evidence>
<keyword evidence="3" id="KW-0238">DNA-binding</keyword>
<proteinExistence type="inferred from homology"/>
<dbReference type="GO" id="GO:0003700">
    <property type="term" value="F:DNA-binding transcription factor activity"/>
    <property type="evidence" value="ECO:0007669"/>
    <property type="project" value="InterPro"/>
</dbReference>
<dbReference type="GO" id="GO:0003677">
    <property type="term" value="F:DNA binding"/>
    <property type="evidence" value="ECO:0007669"/>
    <property type="project" value="UniProtKB-KW"/>
</dbReference>
<dbReference type="PANTHER" id="PTHR32467:SF118">
    <property type="entry name" value="ETHYLENE-RESPONSIVE TRANSCRIPTION FACTOR RAP2-7"/>
    <property type="match status" value="1"/>
</dbReference>
<dbReference type="GO" id="GO:0009909">
    <property type="term" value="P:regulation of flower development"/>
    <property type="evidence" value="ECO:0007669"/>
    <property type="project" value="UniProtKB-ARBA"/>
</dbReference>
<comment type="similarity">
    <text evidence="6">Belongs to the AP2/ERF transcription factor family. AP2 subfamily.</text>
</comment>
<dbReference type="CDD" id="cd00018">
    <property type="entry name" value="AP2"/>
    <property type="match status" value="1"/>
</dbReference>
<dbReference type="InterPro" id="IPR036955">
    <property type="entry name" value="AP2/ERF_dom_sf"/>
</dbReference>
<evidence type="ECO:0000256" key="6">
    <source>
        <dbReference type="ARBA" id="ARBA00037973"/>
    </source>
</evidence>
<dbReference type="STRING" id="1088818.A0A2I0BGL3"/>
<reference evidence="9 10" key="1">
    <citation type="journal article" date="2017" name="Nature">
        <title>The Apostasia genome and the evolution of orchids.</title>
        <authorList>
            <person name="Zhang G.Q."/>
            <person name="Liu K.W."/>
            <person name="Li Z."/>
            <person name="Lohaus R."/>
            <person name="Hsiao Y.Y."/>
            <person name="Niu S.C."/>
            <person name="Wang J.Y."/>
            <person name="Lin Y.C."/>
            <person name="Xu Q."/>
            <person name="Chen L.J."/>
            <person name="Yoshida K."/>
            <person name="Fujiwara S."/>
            <person name="Wang Z.W."/>
            <person name="Zhang Y.Q."/>
            <person name="Mitsuda N."/>
            <person name="Wang M."/>
            <person name="Liu G.H."/>
            <person name="Pecoraro L."/>
            <person name="Huang H.X."/>
            <person name="Xiao X.J."/>
            <person name="Lin M."/>
            <person name="Wu X.Y."/>
            <person name="Wu W.L."/>
            <person name="Chen Y.Y."/>
            <person name="Chang S.B."/>
            <person name="Sakamoto S."/>
            <person name="Ohme-Takagi M."/>
            <person name="Yagi M."/>
            <person name="Zeng S.J."/>
            <person name="Shen C.Y."/>
            <person name="Yeh C.M."/>
            <person name="Luo Y.B."/>
            <person name="Tsai W.C."/>
            <person name="Van de Peer Y."/>
            <person name="Liu Z.J."/>
        </authorList>
    </citation>
    <scope>NUCLEOTIDE SEQUENCE [LARGE SCALE GENOMIC DNA]</scope>
    <source>
        <strain evidence="10">cv. Shenzhen</strain>
        <tissue evidence="9">Stem</tissue>
    </source>
</reference>
<protein>
    <submittedName>
        <fullName evidence="9">Ethylene-responsive transcription factor RAP2-7</fullName>
    </submittedName>
</protein>
<feature type="region of interest" description="Disordered" evidence="7">
    <location>
        <begin position="388"/>
        <end position="407"/>
    </location>
</feature>
<evidence type="ECO:0000256" key="7">
    <source>
        <dbReference type="SAM" id="MobiDB-lite"/>
    </source>
</evidence>
<feature type="compositionally biased region" description="Polar residues" evidence="7">
    <location>
        <begin position="1"/>
        <end position="15"/>
    </location>
</feature>
<dbReference type="EMBL" id="KZ451885">
    <property type="protein sequence ID" value="PKA66929.1"/>
    <property type="molecule type" value="Genomic_DNA"/>
</dbReference>
<feature type="region of interest" description="Disordered" evidence="7">
    <location>
        <begin position="439"/>
        <end position="464"/>
    </location>
</feature>
<evidence type="ECO:0000256" key="1">
    <source>
        <dbReference type="ARBA" id="ARBA00004123"/>
    </source>
</evidence>
<dbReference type="SUPFAM" id="SSF54171">
    <property type="entry name" value="DNA-binding domain"/>
    <property type="match status" value="1"/>
</dbReference>
<dbReference type="FunFam" id="3.30.730.10:FF:000004">
    <property type="entry name" value="AP2-like ethylene-responsive transcription factor"/>
    <property type="match status" value="1"/>
</dbReference>
<evidence type="ECO:0000256" key="3">
    <source>
        <dbReference type="ARBA" id="ARBA00023125"/>
    </source>
</evidence>
<feature type="compositionally biased region" description="Low complexity" evidence="7">
    <location>
        <begin position="454"/>
        <end position="464"/>
    </location>
</feature>